<dbReference type="RefSeq" id="WP_310311499.1">
    <property type="nucleotide sequence ID" value="NZ_JAVDWU010000001.1"/>
</dbReference>
<dbReference type="EMBL" id="JAVDWU010000001">
    <property type="protein sequence ID" value="MDR7148690.1"/>
    <property type="molecule type" value="Genomic_DNA"/>
</dbReference>
<keyword evidence="2" id="KW-1185">Reference proteome</keyword>
<evidence type="ECO:0000313" key="1">
    <source>
        <dbReference type="EMBL" id="MDR7148690.1"/>
    </source>
</evidence>
<name>A0ABU1WHE5_9BURK</name>
<sequence length="102" mass="11056">MTYSLKLFVPDDTTPAQREAAERRFRDALEGALGDASLVAPVYSAYLRIAAVHGEDPGADALSDGERLVFDQWQAAEAAAMEAVFGPHRHMGEGLVEIRLQA</sequence>
<gene>
    <name evidence="1" type="ORF">J2W49_000618</name>
</gene>
<comment type="caution">
    <text evidence="1">The sequence shown here is derived from an EMBL/GenBank/DDBJ whole genome shotgun (WGS) entry which is preliminary data.</text>
</comment>
<accession>A0ABU1WHE5</accession>
<reference evidence="1 2" key="1">
    <citation type="submission" date="2023-07" db="EMBL/GenBank/DDBJ databases">
        <title>Sorghum-associated microbial communities from plants grown in Nebraska, USA.</title>
        <authorList>
            <person name="Schachtman D."/>
        </authorList>
    </citation>
    <scope>NUCLEOTIDE SEQUENCE [LARGE SCALE GENOMIC DNA]</scope>
    <source>
        <strain evidence="1 2">4249</strain>
    </source>
</reference>
<protein>
    <submittedName>
        <fullName evidence="1">Uncharacterized protein</fullName>
    </submittedName>
</protein>
<organism evidence="1 2">
    <name type="scientific">Hydrogenophaga palleronii</name>
    <dbReference type="NCBI Taxonomy" id="65655"/>
    <lineage>
        <taxon>Bacteria</taxon>
        <taxon>Pseudomonadati</taxon>
        <taxon>Pseudomonadota</taxon>
        <taxon>Betaproteobacteria</taxon>
        <taxon>Burkholderiales</taxon>
        <taxon>Comamonadaceae</taxon>
        <taxon>Hydrogenophaga</taxon>
    </lineage>
</organism>
<dbReference type="Proteomes" id="UP001265700">
    <property type="component" value="Unassembled WGS sequence"/>
</dbReference>
<proteinExistence type="predicted"/>
<evidence type="ECO:0000313" key="2">
    <source>
        <dbReference type="Proteomes" id="UP001265700"/>
    </source>
</evidence>